<dbReference type="InterPro" id="IPR024078">
    <property type="entry name" value="LmbE-like_dom_sf"/>
</dbReference>
<dbReference type="InterPro" id="IPR003737">
    <property type="entry name" value="GlcNAc_PI_deacetylase-related"/>
</dbReference>
<name>A0A8B6X872_9BURK</name>
<dbReference type="Proteomes" id="UP000675920">
    <property type="component" value="Unplaced"/>
</dbReference>
<dbReference type="OrthoDB" id="116799at2"/>
<keyword evidence="1" id="KW-1185">Reference proteome</keyword>
<protein>
    <submittedName>
        <fullName evidence="2">PIG-L deacetylase family protein</fullName>
        <ecNumber evidence="2">3.5.1.-</ecNumber>
    </submittedName>
</protein>
<reference evidence="2" key="1">
    <citation type="journal article" date="2014" name="Biomolecules">
        <title>Structure and function of the LmbE-like superfamily.</title>
        <authorList>
            <person name="Viars S."/>
            <person name="Valentine J."/>
            <person name="Hernick M."/>
        </authorList>
    </citation>
    <scope>NUCLEOTIDE SEQUENCE</scope>
</reference>
<sequence>MSHSSELHARLDRPGRLLVVSPHFDDGVFGAGLLMAARPGACLLTVFGGTPGDGALLTEWDAHSGFTGAADAMAARQIEDRAAAALLGAEPRPLDFLDAQYGAPPREATIAAAIARVIDADPAIRLIAFPLGLFHADHRRVREACLGLLDGWPGLDWLAYEDALYRRIDGAVQDTLAELGARGLALLPVWPLATSALAGALARKRVAARAYRSQIGALALTDLADLDAPDRYWLIRPGDDDE</sequence>
<dbReference type="RefSeq" id="WP_034410396.1">
    <property type="nucleotide sequence ID" value="NZ_AXWS01000007.1"/>
</dbReference>
<proteinExistence type="predicted"/>
<evidence type="ECO:0000313" key="2">
    <source>
        <dbReference type="RefSeq" id="WP_034410396.1"/>
    </source>
</evidence>
<dbReference type="EC" id="3.5.1.-" evidence="2"/>
<dbReference type="AlphaFoldDB" id="A0A8B6X872"/>
<accession>A0A8B6X872</accession>
<dbReference type="Gene3D" id="3.40.50.10320">
    <property type="entry name" value="LmbE-like"/>
    <property type="match status" value="1"/>
</dbReference>
<dbReference type="Pfam" id="PF02585">
    <property type="entry name" value="PIG-L"/>
    <property type="match status" value="1"/>
</dbReference>
<dbReference type="SUPFAM" id="SSF102588">
    <property type="entry name" value="LmbE-like"/>
    <property type="match status" value="1"/>
</dbReference>
<reference evidence="2" key="2">
    <citation type="submission" date="2025-08" db="UniProtKB">
        <authorList>
            <consortium name="RefSeq"/>
        </authorList>
    </citation>
    <scope>IDENTIFICATION</scope>
</reference>
<evidence type="ECO:0000313" key="1">
    <source>
        <dbReference type="Proteomes" id="UP000675920"/>
    </source>
</evidence>
<organism evidence="1 2">
    <name type="scientific">Derxia gummosa DSM 723</name>
    <dbReference type="NCBI Taxonomy" id="1121388"/>
    <lineage>
        <taxon>Bacteria</taxon>
        <taxon>Pseudomonadati</taxon>
        <taxon>Pseudomonadota</taxon>
        <taxon>Betaproteobacteria</taxon>
        <taxon>Burkholderiales</taxon>
        <taxon>Alcaligenaceae</taxon>
        <taxon>Derxia</taxon>
    </lineage>
</organism>